<evidence type="ECO:0000256" key="5">
    <source>
        <dbReference type="ARBA" id="ARBA00022519"/>
    </source>
</evidence>
<dbReference type="CDD" id="cd07341">
    <property type="entry name" value="M56_BlaR1_MecR1_like"/>
    <property type="match status" value="1"/>
</dbReference>
<dbReference type="InterPro" id="IPR037682">
    <property type="entry name" value="TonB_C"/>
</dbReference>
<dbReference type="PANTHER" id="PTHR33446">
    <property type="entry name" value="PROTEIN TONB-RELATED"/>
    <property type="match status" value="1"/>
</dbReference>
<dbReference type="InterPro" id="IPR008756">
    <property type="entry name" value="Peptidase_M56"/>
</dbReference>
<sequence length="505" mass="58028">MIRYILECIAFQMLFLAIYDLFLKKETFFQWNRAYLLGTYFLSLALPWVKLEVLRSAVPQGFAIDPTFFVRLDEIILTPNNSHGYQWATVPWGYVVLYGGMFLSTVLLGYKLLQLYRLRKMGRTVRFTDFLQVIVPNSEVAFSFFRSIFLGEKVVEAEHEGIIHHELVHIKQRHSLDLLFFELMRIIGWFNPLVYIYQNRISELHEFIADAQVTKTHKKEQYQLLLSQVFQTQNISFINQFHQSSLIKKRIVMLTKEKSKQILKLKYLVLAPVVVAMLVYSSCQNEGKSQMENSVDTIIVGDIENMTPTEENEVYTSLKSHSESFGDWELKVADKNTTIRFTKSENGSYISGPDGVRVKAKMNIDSNDHGKDFNPLEDEASKAYKFPLAQGAVPFGQVEVPPVYPGCENATDQRACFNKMIIKHIMKNFDYPEEAQENGIQGRVAISFTIDQNGNITNIKKRGPDKLLEDEAVRLISKLPRMAPGKEKGKAVDVPFSIPITFKLQ</sequence>
<feature type="transmembrane region" description="Helical" evidence="10">
    <location>
        <begin position="92"/>
        <end position="113"/>
    </location>
</feature>
<keyword evidence="3" id="KW-0813">Transport</keyword>
<organism evidence="12 13">
    <name type="scientific">Cerina litoralis</name>
    <dbReference type="NCBI Taxonomy" id="2874477"/>
    <lineage>
        <taxon>Bacteria</taxon>
        <taxon>Pseudomonadati</taxon>
        <taxon>Bacteroidota</taxon>
        <taxon>Flavobacteriia</taxon>
        <taxon>Flavobacteriales</taxon>
        <taxon>Flavobacteriaceae</taxon>
        <taxon>Cerina</taxon>
    </lineage>
</organism>
<evidence type="ECO:0000259" key="11">
    <source>
        <dbReference type="PROSITE" id="PS52015"/>
    </source>
</evidence>
<keyword evidence="5" id="KW-0997">Cell inner membrane</keyword>
<dbReference type="InterPro" id="IPR051045">
    <property type="entry name" value="TonB-dependent_transducer"/>
</dbReference>
<keyword evidence="13" id="KW-1185">Reference proteome</keyword>
<keyword evidence="7" id="KW-0653">Protein transport</keyword>
<dbReference type="SUPFAM" id="SSF74653">
    <property type="entry name" value="TolA/TonB C-terminal domain"/>
    <property type="match status" value="1"/>
</dbReference>
<evidence type="ECO:0000313" key="12">
    <source>
        <dbReference type="EMBL" id="MCG2462861.1"/>
    </source>
</evidence>
<dbReference type="GO" id="GO:0098797">
    <property type="term" value="C:plasma membrane protein complex"/>
    <property type="evidence" value="ECO:0007669"/>
    <property type="project" value="TreeGrafter"/>
</dbReference>
<dbReference type="NCBIfam" id="TIGR01352">
    <property type="entry name" value="tonB_Cterm"/>
    <property type="match status" value="1"/>
</dbReference>
<evidence type="ECO:0000256" key="2">
    <source>
        <dbReference type="ARBA" id="ARBA00006555"/>
    </source>
</evidence>
<name>A0AAE3F069_9FLAO</name>
<evidence type="ECO:0000256" key="9">
    <source>
        <dbReference type="ARBA" id="ARBA00023136"/>
    </source>
</evidence>
<keyword evidence="6 10" id="KW-0812">Transmembrane</keyword>
<dbReference type="AlphaFoldDB" id="A0AAE3F069"/>
<comment type="subcellular location">
    <subcellularLocation>
        <location evidence="1">Cell inner membrane</location>
        <topology evidence="1">Single-pass membrane protein</topology>
        <orientation evidence="1">Periplasmic side</orientation>
    </subcellularLocation>
</comment>
<dbReference type="EMBL" id="JAIRBC010000051">
    <property type="protein sequence ID" value="MCG2462861.1"/>
    <property type="molecule type" value="Genomic_DNA"/>
</dbReference>
<keyword evidence="8 10" id="KW-1133">Transmembrane helix</keyword>
<accession>A0AAE3F069</accession>
<dbReference type="Proteomes" id="UP001200642">
    <property type="component" value="Unassembled WGS sequence"/>
</dbReference>
<dbReference type="Pfam" id="PF03544">
    <property type="entry name" value="TonB_C"/>
    <property type="match status" value="1"/>
</dbReference>
<feature type="transmembrane region" description="Helical" evidence="10">
    <location>
        <begin position="34"/>
        <end position="51"/>
    </location>
</feature>
<feature type="domain" description="TonB C-terminal" evidence="11">
    <location>
        <begin position="416"/>
        <end position="505"/>
    </location>
</feature>
<evidence type="ECO:0000256" key="10">
    <source>
        <dbReference type="SAM" id="Phobius"/>
    </source>
</evidence>
<dbReference type="GO" id="GO:0015031">
    <property type="term" value="P:protein transport"/>
    <property type="evidence" value="ECO:0007669"/>
    <property type="project" value="UniProtKB-KW"/>
</dbReference>
<protein>
    <submittedName>
        <fullName evidence="12">M56 family metallopeptidase</fullName>
    </submittedName>
</protein>
<dbReference type="Pfam" id="PF05569">
    <property type="entry name" value="Peptidase_M56"/>
    <property type="match status" value="1"/>
</dbReference>
<evidence type="ECO:0000256" key="4">
    <source>
        <dbReference type="ARBA" id="ARBA00022475"/>
    </source>
</evidence>
<evidence type="ECO:0000256" key="6">
    <source>
        <dbReference type="ARBA" id="ARBA00022692"/>
    </source>
</evidence>
<evidence type="ECO:0000256" key="1">
    <source>
        <dbReference type="ARBA" id="ARBA00004383"/>
    </source>
</evidence>
<reference evidence="12" key="1">
    <citation type="submission" date="2023-02" db="EMBL/GenBank/DDBJ databases">
        <title>Genome of Flavobacteriaceae gen. nov. sp. strain F89.</title>
        <authorList>
            <person name="Wang Y."/>
        </authorList>
    </citation>
    <scope>NUCLEOTIDE SEQUENCE</scope>
    <source>
        <strain evidence="12">F89</strain>
    </source>
</reference>
<evidence type="ECO:0000256" key="8">
    <source>
        <dbReference type="ARBA" id="ARBA00022989"/>
    </source>
</evidence>
<comment type="caution">
    <text evidence="12">The sequence shown here is derived from an EMBL/GenBank/DDBJ whole genome shotgun (WGS) entry which is preliminary data.</text>
</comment>
<evidence type="ECO:0000256" key="7">
    <source>
        <dbReference type="ARBA" id="ARBA00022927"/>
    </source>
</evidence>
<evidence type="ECO:0000256" key="3">
    <source>
        <dbReference type="ARBA" id="ARBA00022448"/>
    </source>
</evidence>
<dbReference type="GO" id="GO:0031992">
    <property type="term" value="F:energy transducer activity"/>
    <property type="evidence" value="ECO:0007669"/>
    <property type="project" value="TreeGrafter"/>
</dbReference>
<comment type="similarity">
    <text evidence="2">Belongs to the TonB family.</text>
</comment>
<proteinExistence type="inferred from homology"/>
<feature type="transmembrane region" description="Helical" evidence="10">
    <location>
        <begin position="6"/>
        <end position="22"/>
    </location>
</feature>
<keyword evidence="4" id="KW-1003">Cell membrane</keyword>
<dbReference type="RefSeq" id="WP_317903993.1">
    <property type="nucleotide sequence ID" value="NZ_JAIRBC010000051.1"/>
</dbReference>
<feature type="transmembrane region" description="Helical" evidence="10">
    <location>
        <begin position="265"/>
        <end position="282"/>
    </location>
</feature>
<keyword evidence="9 10" id="KW-0472">Membrane</keyword>
<gene>
    <name evidence="12" type="ORF">K8352_19010</name>
</gene>
<dbReference type="InterPro" id="IPR006260">
    <property type="entry name" value="TonB/TolA_C"/>
</dbReference>
<dbReference type="Gene3D" id="3.30.1150.10">
    <property type="match status" value="1"/>
</dbReference>
<dbReference type="GO" id="GO:0055085">
    <property type="term" value="P:transmembrane transport"/>
    <property type="evidence" value="ECO:0007669"/>
    <property type="project" value="InterPro"/>
</dbReference>
<evidence type="ECO:0000313" key="13">
    <source>
        <dbReference type="Proteomes" id="UP001200642"/>
    </source>
</evidence>
<dbReference type="PROSITE" id="PS52015">
    <property type="entry name" value="TONB_CTD"/>
    <property type="match status" value="1"/>
</dbReference>
<dbReference type="PANTHER" id="PTHR33446:SF2">
    <property type="entry name" value="PROTEIN TONB"/>
    <property type="match status" value="1"/>
</dbReference>